<feature type="transmembrane region" description="Helical" evidence="6">
    <location>
        <begin position="217"/>
        <end position="237"/>
    </location>
</feature>
<organism evidence="8 9">
    <name type="scientific">Cristinia sonorae</name>
    <dbReference type="NCBI Taxonomy" id="1940300"/>
    <lineage>
        <taxon>Eukaryota</taxon>
        <taxon>Fungi</taxon>
        <taxon>Dikarya</taxon>
        <taxon>Basidiomycota</taxon>
        <taxon>Agaricomycotina</taxon>
        <taxon>Agaricomycetes</taxon>
        <taxon>Agaricomycetidae</taxon>
        <taxon>Agaricales</taxon>
        <taxon>Pleurotineae</taxon>
        <taxon>Stephanosporaceae</taxon>
        <taxon>Cristinia</taxon>
    </lineage>
</organism>
<dbReference type="OrthoDB" id="6770063at2759"/>
<feature type="transmembrane region" description="Helical" evidence="6">
    <location>
        <begin position="159"/>
        <end position="179"/>
    </location>
</feature>
<dbReference type="Pfam" id="PF07690">
    <property type="entry name" value="MFS_1"/>
    <property type="match status" value="1"/>
</dbReference>
<feature type="region of interest" description="Disordered" evidence="5">
    <location>
        <begin position="20"/>
        <end position="47"/>
    </location>
</feature>
<dbReference type="Proteomes" id="UP000813824">
    <property type="component" value="Unassembled WGS sequence"/>
</dbReference>
<feature type="transmembrane region" description="Helical" evidence="6">
    <location>
        <begin position="298"/>
        <end position="318"/>
    </location>
</feature>
<name>A0A8K0XKF8_9AGAR</name>
<feature type="transmembrane region" description="Helical" evidence="6">
    <location>
        <begin position="191"/>
        <end position="211"/>
    </location>
</feature>
<comment type="subcellular location">
    <subcellularLocation>
        <location evidence="1">Membrane</location>
        <topology evidence="1">Multi-pass membrane protein</topology>
    </subcellularLocation>
</comment>
<evidence type="ECO:0000259" key="7">
    <source>
        <dbReference type="PROSITE" id="PS50850"/>
    </source>
</evidence>
<evidence type="ECO:0000313" key="8">
    <source>
        <dbReference type="EMBL" id="KAH8080256.1"/>
    </source>
</evidence>
<protein>
    <submittedName>
        <fullName evidence="8">Major facilitator superfamily domain-containing protein</fullName>
    </submittedName>
</protein>
<keyword evidence="9" id="KW-1185">Reference proteome</keyword>
<evidence type="ECO:0000256" key="2">
    <source>
        <dbReference type="ARBA" id="ARBA00022692"/>
    </source>
</evidence>
<keyword evidence="2 6" id="KW-0812">Transmembrane</keyword>
<feature type="transmembrane region" description="Helical" evidence="6">
    <location>
        <begin position="472"/>
        <end position="493"/>
    </location>
</feature>
<feature type="compositionally biased region" description="Polar residues" evidence="5">
    <location>
        <begin position="625"/>
        <end position="637"/>
    </location>
</feature>
<feature type="domain" description="Major facilitator superfamily (MFS) profile" evidence="7">
    <location>
        <begin position="65"/>
        <end position="544"/>
    </location>
</feature>
<feature type="transmembrane region" description="Helical" evidence="6">
    <location>
        <begin position="388"/>
        <end position="407"/>
    </location>
</feature>
<feature type="region of interest" description="Disordered" evidence="5">
    <location>
        <begin position="603"/>
        <end position="647"/>
    </location>
</feature>
<feature type="transmembrane region" description="Helical" evidence="6">
    <location>
        <begin position="414"/>
        <end position="435"/>
    </location>
</feature>
<sequence length="647" mass="69973">MFIFTYRYLRRKFRERKAAKAATAQPNAVAPGAEPEHSSSADTPGLVAPRPQASNRAAIIKTAILAVGLAIPIFLETLDYTIVATAQAHIASIFNHLELQSYIGTVYLLTSTVFLPLFASLADIFGRHWTLQLALLLFMVGSAISTGSNGMPTMLAGRGVAGIGGAGLLACVRIILADSSSLDTNNWQQTAMFLLYTLGFCLGPFIGGSLLTVSFRWVFAINLPFSAVAMVVAFFLLRTRTKKGMSRELPGEHRKESFFHMLLRVDWIGAVLFMAGGILLLLALNWGSSERWNEAKVIASFVVGGVLFIVFVIWEIFLERFDRSAMNRPSRLFVDPMIPVSLFKSYDVCVVQYATFVTGIIMLVMFYFVAIFSTVVNDLDPDKAGAQLIYFAPGMGGGSLVAITFIRKFRQPKYPIIFGGVVESISLGLISWAMTKDSQRIVNGFMAMAGVGVGLSIGPLAVHARFSQPEHLVAVVAALTLFFRSFGGTVGLAQCGAVLNARVNHYIANAIATGQISSSASLSSSSASFDLSSLTSISLLPPDVQDVVRDAFRDGLKWSFISLIPWAGLATVLTVFLSHIKDRKHLEGVDAQGAPIVRGEVKESVGSGFGEEKPEVNHDGRVPSVDSTPKTNGQEPLSSLEKHQRLG</sequence>
<dbReference type="PANTHER" id="PTHR23501">
    <property type="entry name" value="MAJOR FACILITATOR SUPERFAMILY"/>
    <property type="match status" value="1"/>
</dbReference>
<dbReference type="Gene3D" id="1.20.1250.20">
    <property type="entry name" value="MFS general substrate transporter like domains"/>
    <property type="match status" value="2"/>
</dbReference>
<dbReference type="PROSITE" id="PS50850">
    <property type="entry name" value="MFS"/>
    <property type="match status" value="1"/>
</dbReference>
<reference evidence="8" key="1">
    <citation type="journal article" date="2021" name="New Phytol.">
        <title>Evolutionary innovations through gain and loss of genes in the ectomycorrhizal Boletales.</title>
        <authorList>
            <person name="Wu G."/>
            <person name="Miyauchi S."/>
            <person name="Morin E."/>
            <person name="Kuo A."/>
            <person name="Drula E."/>
            <person name="Varga T."/>
            <person name="Kohler A."/>
            <person name="Feng B."/>
            <person name="Cao Y."/>
            <person name="Lipzen A."/>
            <person name="Daum C."/>
            <person name="Hundley H."/>
            <person name="Pangilinan J."/>
            <person name="Johnson J."/>
            <person name="Barry K."/>
            <person name="LaButti K."/>
            <person name="Ng V."/>
            <person name="Ahrendt S."/>
            <person name="Min B."/>
            <person name="Choi I.G."/>
            <person name="Park H."/>
            <person name="Plett J.M."/>
            <person name="Magnuson J."/>
            <person name="Spatafora J.W."/>
            <person name="Nagy L.G."/>
            <person name="Henrissat B."/>
            <person name="Grigoriev I.V."/>
            <person name="Yang Z.L."/>
            <person name="Xu J."/>
            <person name="Martin F.M."/>
        </authorList>
    </citation>
    <scope>NUCLEOTIDE SEQUENCE</scope>
    <source>
        <strain evidence="8">KKN 215</strain>
    </source>
</reference>
<evidence type="ECO:0000256" key="1">
    <source>
        <dbReference type="ARBA" id="ARBA00004141"/>
    </source>
</evidence>
<feature type="transmembrane region" description="Helical" evidence="6">
    <location>
        <begin position="129"/>
        <end position="147"/>
    </location>
</feature>
<evidence type="ECO:0000313" key="9">
    <source>
        <dbReference type="Proteomes" id="UP000813824"/>
    </source>
</evidence>
<dbReference type="AlphaFoldDB" id="A0A8K0XKF8"/>
<dbReference type="PANTHER" id="PTHR23501:SF39">
    <property type="entry name" value="MULTIDRUG TRANSPORTER, PUTATIVE (AFU_ORTHOLOGUE AFUA_1G05010)-RELATED"/>
    <property type="match status" value="1"/>
</dbReference>
<proteinExistence type="predicted"/>
<evidence type="ECO:0000256" key="3">
    <source>
        <dbReference type="ARBA" id="ARBA00022989"/>
    </source>
</evidence>
<comment type="caution">
    <text evidence="8">The sequence shown here is derived from an EMBL/GenBank/DDBJ whole genome shotgun (WGS) entry which is preliminary data.</text>
</comment>
<dbReference type="GO" id="GO:0022857">
    <property type="term" value="F:transmembrane transporter activity"/>
    <property type="evidence" value="ECO:0007669"/>
    <property type="project" value="InterPro"/>
</dbReference>
<feature type="transmembrane region" description="Helical" evidence="6">
    <location>
        <begin position="258"/>
        <end position="286"/>
    </location>
</feature>
<feature type="transmembrane region" description="Helical" evidence="6">
    <location>
        <begin position="558"/>
        <end position="577"/>
    </location>
</feature>
<feature type="transmembrane region" description="Helical" evidence="6">
    <location>
        <begin position="58"/>
        <end position="75"/>
    </location>
</feature>
<keyword evidence="3 6" id="KW-1133">Transmembrane helix</keyword>
<feature type="compositionally biased region" description="Basic and acidic residues" evidence="5">
    <location>
        <begin position="610"/>
        <end position="621"/>
    </location>
</feature>
<evidence type="ECO:0000256" key="4">
    <source>
        <dbReference type="ARBA" id="ARBA00023136"/>
    </source>
</evidence>
<dbReference type="EMBL" id="JAEVFJ010000054">
    <property type="protein sequence ID" value="KAH8080256.1"/>
    <property type="molecule type" value="Genomic_DNA"/>
</dbReference>
<evidence type="ECO:0000256" key="5">
    <source>
        <dbReference type="SAM" id="MobiDB-lite"/>
    </source>
</evidence>
<evidence type="ECO:0000256" key="6">
    <source>
        <dbReference type="SAM" id="Phobius"/>
    </source>
</evidence>
<keyword evidence="4 6" id="KW-0472">Membrane</keyword>
<gene>
    <name evidence="8" type="ORF">BXZ70DRAFT_996114</name>
</gene>
<feature type="compositionally biased region" description="Low complexity" evidence="5">
    <location>
        <begin position="20"/>
        <end position="33"/>
    </location>
</feature>
<accession>A0A8K0XKF8</accession>
<feature type="transmembrane region" description="Helical" evidence="6">
    <location>
        <begin position="102"/>
        <end position="122"/>
    </location>
</feature>
<feature type="transmembrane region" description="Helical" evidence="6">
    <location>
        <begin position="353"/>
        <end position="376"/>
    </location>
</feature>
<dbReference type="InterPro" id="IPR020846">
    <property type="entry name" value="MFS_dom"/>
</dbReference>
<dbReference type="GO" id="GO:0005886">
    <property type="term" value="C:plasma membrane"/>
    <property type="evidence" value="ECO:0007669"/>
    <property type="project" value="TreeGrafter"/>
</dbReference>
<dbReference type="SUPFAM" id="SSF103473">
    <property type="entry name" value="MFS general substrate transporter"/>
    <property type="match status" value="2"/>
</dbReference>
<dbReference type="InterPro" id="IPR036259">
    <property type="entry name" value="MFS_trans_sf"/>
</dbReference>
<dbReference type="InterPro" id="IPR011701">
    <property type="entry name" value="MFS"/>
</dbReference>
<feature type="transmembrane region" description="Helical" evidence="6">
    <location>
        <begin position="441"/>
        <end position="460"/>
    </location>
</feature>